<dbReference type="OMA" id="QDTGNES"/>
<feature type="compositionally biased region" description="Basic and acidic residues" evidence="1">
    <location>
        <begin position="199"/>
        <end position="210"/>
    </location>
</feature>
<dbReference type="RefSeq" id="XP_009050232.1">
    <property type="nucleotide sequence ID" value="XM_009051984.1"/>
</dbReference>
<gene>
    <name evidence="2" type="ORF">LOTGIDRAFT_173955</name>
</gene>
<sequence>MARILFSANFFYRARFGPFDPEDNPRTSQSRGKGYSFEEDEDRYDGPEYIRSRFSAKSGTRNYTTLSMYSVKSSRVLDDEEDLERCSSHLSERGYENGIERPTDELIDLEDSLDNRQRHGIQNGDTEVNGDLNGDRIINEYDENNCENSGNHQVDISNGRNSNEVEENRDQTEDVLERRLQALKSRGSPLLRAGSPEGNVKERRRSERFPDNTNLLANHVDNEKAREEQQTTEREGSPQRDTSATNNQGRPQQNASAINGRRSPQQSATAKRSDGSPQMSARAQRSEGSPERNLNDRRRSERFPDNENIFQKKNEREQKASTSVKKSTSVRRSQRFPSKDEALPSTEKSSTEQRKLKQSNSFRGRSRVPVRRFKVSKYSQEINASTDGKQKREFQKGPQSLDRNVPSRQSKEATTENKNQCPVTGSFPPRPPSRPRSHDGRYSVDSLYLPDDHKKPEVDNSQQQAKNRDDDIREDSLERPHLVARDSLYINKQNNNIEQKGSDNDGKESEDGNNQYGYSGYGYTTSQDR</sequence>
<organism evidence="2 3">
    <name type="scientific">Lottia gigantea</name>
    <name type="common">Giant owl limpet</name>
    <dbReference type="NCBI Taxonomy" id="225164"/>
    <lineage>
        <taxon>Eukaryota</taxon>
        <taxon>Metazoa</taxon>
        <taxon>Spiralia</taxon>
        <taxon>Lophotrochozoa</taxon>
        <taxon>Mollusca</taxon>
        <taxon>Gastropoda</taxon>
        <taxon>Patellogastropoda</taxon>
        <taxon>Lottioidea</taxon>
        <taxon>Lottiidae</taxon>
        <taxon>Lottia</taxon>
    </lineage>
</organism>
<keyword evidence="3" id="KW-1185">Reference proteome</keyword>
<feature type="compositionally biased region" description="Polar residues" evidence="1">
    <location>
        <begin position="146"/>
        <end position="162"/>
    </location>
</feature>
<accession>V4AVJ5</accession>
<feature type="compositionally biased region" description="Basic residues" evidence="1">
    <location>
        <begin position="364"/>
        <end position="375"/>
    </location>
</feature>
<dbReference type="KEGG" id="lgi:LOTGIDRAFT_173955"/>
<feature type="compositionally biased region" description="Basic and acidic residues" evidence="1">
    <location>
        <begin position="466"/>
        <end position="484"/>
    </location>
</feature>
<feature type="compositionally biased region" description="Polar residues" evidence="1">
    <location>
        <begin position="377"/>
        <end position="387"/>
    </location>
</feature>
<dbReference type="CTD" id="20242571"/>
<feature type="region of interest" description="Disordered" evidence="1">
    <location>
        <begin position="141"/>
        <end position="529"/>
    </location>
</feature>
<dbReference type="GeneID" id="20242571"/>
<dbReference type="EMBL" id="KB201166">
    <property type="protein sequence ID" value="ESO99075.1"/>
    <property type="molecule type" value="Genomic_DNA"/>
</dbReference>
<feature type="compositionally biased region" description="Polar residues" evidence="1">
    <location>
        <begin position="490"/>
        <end position="499"/>
    </location>
</feature>
<feature type="compositionally biased region" description="Basic and acidic residues" evidence="1">
    <location>
        <begin position="284"/>
        <end position="319"/>
    </location>
</feature>
<dbReference type="AlphaFoldDB" id="V4AVJ5"/>
<feature type="region of interest" description="Disordered" evidence="1">
    <location>
        <begin position="21"/>
        <end position="43"/>
    </location>
</feature>
<reference evidence="2 3" key="1">
    <citation type="journal article" date="2013" name="Nature">
        <title>Insights into bilaterian evolution from three spiralian genomes.</title>
        <authorList>
            <person name="Simakov O."/>
            <person name="Marletaz F."/>
            <person name="Cho S.J."/>
            <person name="Edsinger-Gonzales E."/>
            <person name="Havlak P."/>
            <person name="Hellsten U."/>
            <person name="Kuo D.H."/>
            <person name="Larsson T."/>
            <person name="Lv J."/>
            <person name="Arendt D."/>
            <person name="Savage R."/>
            <person name="Osoegawa K."/>
            <person name="de Jong P."/>
            <person name="Grimwood J."/>
            <person name="Chapman J.A."/>
            <person name="Shapiro H."/>
            <person name="Aerts A."/>
            <person name="Otillar R.P."/>
            <person name="Terry A.Y."/>
            <person name="Boore J.L."/>
            <person name="Grigoriev I.V."/>
            <person name="Lindberg D.R."/>
            <person name="Seaver E.C."/>
            <person name="Weisblat D.A."/>
            <person name="Putnam N.H."/>
            <person name="Rokhsar D.S."/>
        </authorList>
    </citation>
    <scope>NUCLEOTIDE SEQUENCE [LARGE SCALE GENOMIC DNA]</scope>
</reference>
<proteinExistence type="predicted"/>
<evidence type="ECO:0000313" key="2">
    <source>
        <dbReference type="EMBL" id="ESO99075.1"/>
    </source>
</evidence>
<feature type="compositionally biased region" description="Basic and acidic residues" evidence="1">
    <location>
        <begin position="500"/>
        <end position="510"/>
    </location>
</feature>
<dbReference type="Proteomes" id="UP000030746">
    <property type="component" value="Unassembled WGS sequence"/>
</dbReference>
<feature type="compositionally biased region" description="Polar residues" evidence="1">
    <location>
        <begin position="239"/>
        <end position="283"/>
    </location>
</feature>
<evidence type="ECO:0000256" key="1">
    <source>
        <dbReference type="SAM" id="MobiDB-lite"/>
    </source>
</evidence>
<protein>
    <submittedName>
        <fullName evidence="2">Uncharacterized protein</fullName>
    </submittedName>
</protein>
<feature type="compositionally biased region" description="Basic and acidic residues" evidence="1">
    <location>
        <begin position="166"/>
        <end position="180"/>
    </location>
</feature>
<feature type="compositionally biased region" description="Low complexity" evidence="1">
    <location>
        <begin position="512"/>
        <end position="529"/>
    </location>
</feature>
<evidence type="ECO:0000313" key="3">
    <source>
        <dbReference type="Proteomes" id="UP000030746"/>
    </source>
</evidence>
<name>V4AVJ5_LOTGI</name>
<feature type="compositionally biased region" description="Basic and acidic residues" evidence="1">
    <location>
        <begin position="220"/>
        <end position="238"/>
    </location>
</feature>
<feature type="compositionally biased region" description="Polar residues" evidence="1">
    <location>
        <begin position="397"/>
        <end position="408"/>
    </location>
</feature>
<dbReference type="HOGENOM" id="CLU_515168_0_0_1"/>